<evidence type="ECO:0000313" key="4">
    <source>
        <dbReference type="Proteomes" id="UP000291949"/>
    </source>
</evidence>
<sequence>MFVKMNKLLSRFVISLLSFVLALTVVSPFSSKAEEGHKFNQKEVDELAQALQVTFEQSSIKSEGKIIGYQKSTIVNNLQNNKY</sequence>
<evidence type="ECO:0000313" key="5">
    <source>
        <dbReference type="Proteomes" id="UP000538955"/>
    </source>
</evidence>
<organism evidence="3 4">
    <name type="scientific">Staphylococcus capitis</name>
    <dbReference type="NCBI Taxonomy" id="29388"/>
    <lineage>
        <taxon>Bacteria</taxon>
        <taxon>Bacillati</taxon>
        <taxon>Bacillota</taxon>
        <taxon>Bacilli</taxon>
        <taxon>Bacillales</taxon>
        <taxon>Staphylococcaceae</taxon>
        <taxon>Staphylococcus</taxon>
    </lineage>
</organism>
<evidence type="ECO:0000313" key="2">
    <source>
        <dbReference type="EMBL" id="NMK96801.1"/>
    </source>
</evidence>
<dbReference type="EMBL" id="JABBMI010000058">
    <property type="protein sequence ID" value="NMK54409.1"/>
    <property type="molecule type" value="Genomic_DNA"/>
</dbReference>
<gene>
    <name evidence="3" type="ORF">EQ811_03150</name>
    <name evidence="2" type="ORF">HHM13_01625</name>
    <name evidence="1" type="ORF">HHM24_06505</name>
</gene>
<comment type="caution">
    <text evidence="3">The sequence shown here is derived from an EMBL/GenBank/DDBJ whole genome shotgun (WGS) entry which is preliminary data.</text>
</comment>
<accession>A0A7X9WDQ3</accession>
<dbReference type="AlphaFoldDB" id="A0A7X9WDQ3"/>
<dbReference type="Proteomes" id="UP000291949">
    <property type="component" value="Unassembled WGS sequence"/>
</dbReference>
<reference evidence="5 6" key="2">
    <citation type="submission" date="2020-04" db="EMBL/GenBank/DDBJ databases">
        <title>The Epidemiology and Molecular Characteristics of Linezolid-Resistant Staphylococcus capitis in Huashan Hospital, Shanghai.</title>
        <authorList>
            <person name="Ding L."/>
            <person name="Li P."/>
            <person name="Yang Y."/>
            <person name="Lin D."/>
            <person name="Xu X."/>
        </authorList>
    </citation>
    <scope>NUCLEOTIDE SEQUENCE [LARGE SCALE GENOMIC DNA]</scope>
    <source>
        <strain evidence="2 6">12-86</strain>
        <strain evidence="1 5">17-84</strain>
    </source>
</reference>
<protein>
    <submittedName>
        <fullName evidence="3">Uncharacterized protein</fullName>
    </submittedName>
</protein>
<evidence type="ECO:0000313" key="1">
    <source>
        <dbReference type="EMBL" id="NMK54409.1"/>
    </source>
</evidence>
<proteinExistence type="predicted"/>
<dbReference type="Proteomes" id="UP000550736">
    <property type="component" value="Unassembled WGS sequence"/>
</dbReference>
<evidence type="ECO:0000313" key="3">
    <source>
        <dbReference type="EMBL" id="TBW78081.1"/>
    </source>
</evidence>
<reference evidence="3 4" key="1">
    <citation type="journal article" date="2019" name="Sci. Transl. Med.">
        <title>Quorum sensing between bacterial species on the skin protects against epidermal injury in atopic dermatitis.</title>
        <authorList>
            <person name="Williams M.R."/>
        </authorList>
    </citation>
    <scope>NUCLEOTIDE SEQUENCE [LARGE SCALE GENOMIC DNA]</scope>
    <source>
        <strain evidence="3 4">H8</strain>
    </source>
</reference>
<dbReference type="Proteomes" id="UP000538955">
    <property type="component" value="Unassembled WGS sequence"/>
</dbReference>
<dbReference type="EMBL" id="SCHC01000001">
    <property type="protein sequence ID" value="TBW78081.1"/>
    <property type="molecule type" value="Genomic_DNA"/>
</dbReference>
<dbReference type="EMBL" id="JABBLX010000001">
    <property type="protein sequence ID" value="NMK96801.1"/>
    <property type="molecule type" value="Genomic_DNA"/>
</dbReference>
<dbReference type="RefSeq" id="WP_030064778.1">
    <property type="nucleotide sequence ID" value="NZ_JABBLY010000001.1"/>
</dbReference>
<keyword evidence="5" id="KW-1185">Reference proteome</keyword>
<name>A0A7X9WDQ3_STACP</name>
<evidence type="ECO:0000313" key="6">
    <source>
        <dbReference type="Proteomes" id="UP000550736"/>
    </source>
</evidence>